<evidence type="ECO:0000256" key="3">
    <source>
        <dbReference type="ARBA" id="ARBA00022827"/>
    </source>
</evidence>
<reference evidence="7" key="2">
    <citation type="submission" date="2020-09" db="EMBL/GenBank/DDBJ databases">
        <authorList>
            <person name="Sun Q."/>
            <person name="Zhou Y."/>
        </authorList>
    </citation>
    <scope>NUCLEOTIDE SEQUENCE</scope>
    <source>
        <strain evidence="7">CGMCC 1.10749</strain>
    </source>
</reference>
<dbReference type="PRINTS" id="PR00411">
    <property type="entry name" value="PNDRDTASEI"/>
</dbReference>
<evidence type="ECO:0000256" key="4">
    <source>
        <dbReference type="ARBA" id="ARBA00023002"/>
    </source>
</evidence>
<dbReference type="GO" id="GO:0016651">
    <property type="term" value="F:oxidoreductase activity, acting on NAD(P)H"/>
    <property type="evidence" value="ECO:0007669"/>
    <property type="project" value="TreeGrafter"/>
</dbReference>
<dbReference type="Pfam" id="PF07992">
    <property type="entry name" value="Pyr_redox_2"/>
    <property type="match status" value="1"/>
</dbReference>
<comment type="cofactor">
    <cofactor evidence="1">
        <name>FAD</name>
        <dbReference type="ChEBI" id="CHEBI:57692"/>
    </cofactor>
</comment>
<dbReference type="RefSeq" id="WP_035947611.1">
    <property type="nucleotide sequence ID" value="NZ_BMEA01000001.1"/>
</dbReference>
<name>A0A8H9KNZ4_9MICO</name>
<feature type="domain" description="Reductase C-terminal" evidence="6">
    <location>
        <begin position="303"/>
        <end position="355"/>
    </location>
</feature>
<dbReference type="GO" id="GO:0005737">
    <property type="term" value="C:cytoplasm"/>
    <property type="evidence" value="ECO:0007669"/>
    <property type="project" value="TreeGrafter"/>
</dbReference>
<reference evidence="7" key="1">
    <citation type="journal article" date="2014" name="Int. J. Syst. Evol. Microbiol.">
        <title>Complete genome sequence of Corynebacterium casei LMG S-19264T (=DSM 44701T), isolated from a smear-ripened cheese.</title>
        <authorList>
            <consortium name="US DOE Joint Genome Institute (JGI-PGF)"/>
            <person name="Walter F."/>
            <person name="Albersmeier A."/>
            <person name="Kalinowski J."/>
            <person name="Ruckert C."/>
        </authorList>
    </citation>
    <scope>NUCLEOTIDE SEQUENCE</scope>
    <source>
        <strain evidence="7">CGMCC 1.10749</strain>
    </source>
</reference>
<dbReference type="InterPro" id="IPR036188">
    <property type="entry name" value="FAD/NAD-bd_sf"/>
</dbReference>
<dbReference type="AlphaFoldDB" id="A0A8H9KNZ4"/>
<organism evidence="7 8">
    <name type="scientific">Knoellia flava</name>
    <dbReference type="NCBI Taxonomy" id="913969"/>
    <lineage>
        <taxon>Bacteria</taxon>
        <taxon>Bacillati</taxon>
        <taxon>Actinomycetota</taxon>
        <taxon>Actinomycetes</taxon>
        <taxon>Micrococcales</taxon>
        <taxon>Intrasporangiaceae</taxon>
        <taxon>Knoellia</taxon>
    </lineage>
</organism>
<dbReference type="Pfam" id="PF14759">
    <property type="entry name" value="Reductase_C"/>
    <property type="match status" value="1"/>
</dbReference>
<feature type="domain" description="FAD/NAD(P)-binding" evidence="5">
    <location>
        <begin position="1"/>
        <end position="284"/>
    </location>
</feature>
<protein>
    <submittedName>
        <fullName evidence="7">Pyridine nucleotide-disulfide oxidoreductase</fullName>
    </submittedName>
</protein>
<dbReference type="PANTHER" id="PTHR43557">
    <property type="entry name" value="APOPTOSIS-INDUCING FACTOR 1"/>
    <property type="match status" value="1"/>
</dbReference>
<gene>
    <name evidence="7" type="ORF">GCM10011314_00940</name>
</gene>
<proteinExistence type="predicted"/>
<evidence type="ECO:0000259" key="6">
    <source>
        <dbReference type="Pfam" id="PF14759"/>
    </source>
</evidence>
<dbReference type="InterPro" id="IPR028202">
    <property type="entry name" value="Reductase_C"/>
</dbReference>
<dbReference type="PRINTS" id="PR00368">
    <property type="entry name" value="FADPNR"/>
</dbReference>
<keyword evidence="4" id="KW-0560">Oxidoreductase</keyword>
<dbReference type="EMBL" id="BMEA01000001">
    <property type="protein sequence ID" value="GGB65542.1"/>
    <property type="molecule type" value="Genomic_DNA"/>
</dbReference>
<evidence type="ECO:0000313" key="8">
    <source>
        <dbReference type="Proteomes" id="UP000628079"/>
    </source>
</evidence>
<dbReference type="InterPro" id="IPR023753">
    <property type="entry name" value="FAD/NAD-binding_dom"/>
</dbReference>
<dbReference type="SUPFAM" id="SSF55424">
    <property type="entry name" value="FAD/NAD-linked reductases, dimerisation (C-terminal) domain"/>
    <property type="match status" value="1"/>
</dbReference>
<dbReference type="InterPro" id="IPR050446">
    <property type="entry name" value="FAD-oxidoreductase/Apoptosis"/>
</dbReference>
<accession>A0A8H9KNZ4</accession>
<comment type="caution">
    <text evidence="7">The sequence shown here is derived from an EMBL/GenBank/DDBJ whole genome shotgun (WGS) entry which is preliminary data.</text>
</comment>
<sequence length="376" mass="40555">MSVVIVGAGLAGAKVAETLRERGFDGKVVIYGVEEHLPYERPPLSKAVLLGDKEADSAYVHDEAWWREHDVDVHTGVEVQSIDLAARRVVTSAGEQPYEWLVLATGSEPRLLRLADDSGRPVHYLRTVEDSLALREALTRDARVHIIGAGWIGLEVASAARAAGAGVTVHESADLPLLAVLGPEVAQHFADLHRSHGVELRLGTSVTAEDLAEADLVVVGIGAAPRTALAEAAGLDVDNGVLVDELLRTSDDHVLAVGDIANEQHPVLGRRVRVEHWDNAIEQGKAAAATILGAAEPYDRMPYFFTDQYDLGMEYFGHTGPDGYDRVITRGDFSGPFRAWWVRNDVVVAAMQANDWDASDEMRASVGQAPPSKSTS</sequence>
<keyword evidence="2" id="KW-0285">Flavoprotein</keyword>
<evidence type="ECO:0000259" key="5">
    <source>
        <dbReference type="Pfam" id="PF07992"/>
    </source>
</evidence>
<dbReference type="InterPro" id="IPR016156">
    <property type="entry name" value="FAD/NAD-linked_Rdtase_dimer_sf"/>
</dbReference>
<dbReference type="PANTHER" id="PTHR43557:SF2">
    <property type="entry name" value="RIESKE DOMAIN-CONTAINING PROTEIN-RELATED"/>
    <property type="match status" value="1"/>
</dbReference>
<dbReference type="SUPFAM" id="SSF51905">
    <property type="entry name" value="FAD/NAD(P)-binding domain"/>
    <property type="match status" value="2"/>
</dbReference>
<evidence type="ECO:0000313" key="7">
    <source>
        <dbReference type="EMBL" id="GGB65542.1"/>
    </source>
</evidence>
<dbReference type="Gene3D" id="3.50.50.60">
    <property type="entry name" value="FAD/NAD(P)-binding domain"/>
    <property type="match status" value="2"/>
</dbReference>
<dbReference type="Proteomes" id="UP000628079">
    <property type="component" value="Unassembled WGS sequence"/>
</dbReference>
<evidence type="ECO:0000256" key="1">
    <source>
        <dbReference type="ARBA" id="ARBA00001974"/>
    </source>
</evidence>
<evidence type="ECO:0000256" key="2">
    <source>
        <dbReference type="ARBA" id="ARBA00022630"/>
    </source>
</evidence>
<keyword evidence="3" id="KW-0274">FAD</keyword>
<dbReference type="Gene3D" id="3.30.390.30">
    <property type="match status" value="1"/>
</dbReference>